<reference evidence="2 3" key="1">
    <citation type="submission" date="2015-01" db="EMBL/GenBank/DDBJ databases">
        <title>Vibrio sp. C1 JCM 19231 whole genome shotgun sequence.</title>
        <authorList>
            <person name="Sawabe T."/>
            <person name="Meirelles P."/>
            <person name="Feng G."/>
            <person name="Sayaka M."/>
            <person name="Hattori M."/>
            <person name="Ohkuma M."/>
        </authorList>
    </citation>
    <scope>NUCLEOTIDE SEQUENCE [LARGE SCALE GENOMIC DNA]</scope>
    <source>
        <strain evidence="3">JCM 19231</strain>
    </source>
</reference>
<keyword evidence="3" id="KW-1185">Reference proteome</keyword>
<dbReference type="InterPro" id="IPR018712">
    <property type="entry name" value="Tle1-like_cat"/>
</dbReference>
<feature type="domain" description="T6SS Phospholipase effector Tle1-like catalytic" evidence="1">
    <location>
        <begin position="3"/>
        <end position="173"/>
    </location>
</feature>
<evidence type="ECO:0000313" key="3">
    <source>
        <dbReference type="Proteomes" id="UP000031671"/>
    </source>
</evidence>
<sequence>MSAGITGAGLHKNIKDGYRYLVQNYNKDDNIYLFGFSRGAYTVRALCGLINNCGILNRKDANRIEQAWNMYKSEEIADAPKGESALAFKQKYSHASNRVHFVGVWDTVGALGIPFSFLGFFDRKDEFYDTKMGSNVTIARHALAIDEKRVDFEPTIWKPRSGTDLKQVWFSGVQL</sequence>
<organism evidence="2 3">
    <name type="scientific">Vibrio ishigakensis</name>
    <dbReference type="NCBI Taxonomy" id="1481914"/>
    <lineage>
        <taxon>Bacteria</taxon>
        <taxon>Pseudomonadati</taxon>
        <taxon>Pseudomonadota</taxon>
        <taxon>Gammaproteobacteria</taxon>
        <taxon>Vibrionales</taxon>
        <taxon>Vibrionaceae</taxon>
        <taxon>Vibrio</taxon>
    </lineage>
</organism>
<proteinExistence type="predicted"/>
<reference evidence="2 3" key="2">
    <citation type="submission" date="2015-01" db="EMBL/GenBank/DDBJ databases">
        <authorList>
            <consortium name="NBRP consortium"/>
            <person name="Sawabe T."/>
            <person name="Meirelles P."/>
            <person name="Feng G."/>
            <person name="Sayaka M."/>
            <person name="Hattori M."/>
            <person name="Ohkuma M."/>
        </authorList>
    </citation>
    <scope>NUCLEOTIDE SEQUENCE [LARGE SCALE GENOMIC DNA]</scope>
    <source>
        <strain evidence="3">JCM 19231</strain>
    </source>
</reference>
<dbReference type="Pfam" id="PF09994">
    <property type="entry name" value="T6SS_Tle1-like_cat"/>
    <property type="match status" value="1"/>
</dbReference>
<dbReference type="EMBL" id="BBRZ01000084">
    <property type="protein sequence ID" value="GAM58371.1"/>
    <property type="molecule type" value="Genomic_DNA"/>
</dbReference>
<dbReference type="PANTHER" id="PTHR33840">
    <property type="match status" value="1"/>
</dbReference>
<evidence type="ECO:0000313" key="2">
    <source>
        <dbReference type="EMBL" id="GAM58371.1"/>
    </source>
</evidence>
<name>A0A0B8NWS9_9VIBR</name>
<dbReference type="PANTHER" id="PTHR33840:SF1">
    <property type="entry name" value="TLE1 PHOSPHOLIPASE DOMAIN-CONTAINING PROTEIN"/>
    <property type="match status" value="1"/>
</dbReference>
<evidence type="ECO:0000259" key="1">
    <source>
        <dbReference type="Pfam" id="PF09994"/>
    </source>
</evidence>
<dbReference type="Proteomes" id="UP000031671">
    <property type="component" value="Unassembled WGS sequence"/>
</dbReference>
<accession>A0A0B8NWS9</accession>
<protein>
    <recommendedName>
        <fullName evidence="1">T6SS Phospholipase effector Tle1-like catalytic domain-containing protein</fullName>
    </recommendedName>
</protein>
<dbReference type="AlphaFoldDB" id="A0A0B8NWS9"/>
<comment type="caution">
    <text evidence="2">The sequence shown here is derived from an EMBL/GenBank/DDBJ whole genome shotgun (WGS) entry which is preliminary data.</text>
</comment>
<gene>
    <name evidence="2" type="ORF">JCM19231_3357</name>
</gene>